<keyword evidence="5" id="KW-1185">Reference proteome</keyword>
<evidence type="ECO:0000313" key="4">
    <source>
        <dbReference type="EMBL" id="SDG16554.1"/>
    </source>
</evidence>
<sequence length="215" mass="23705">MPEDHGHGPPAPAAPGTAADAEKPERDSQLEAAIGRQVRQYRKQLDLKVSDLSRMSGVSSAMLSKIENGTTSPSLATLQAVAQALNVPVTSLFRKYDIQRDAVHVRAGNGLVIERGGTRAGHEYRLLGHALDKRVNVEPYLVTLTEGSEVFPLFQHEGIEFIYILEGEMIYRYGGSTYHLREGDSLFFDSDVTHGPEDLIRLPIRLLSVQARQAE</sequence>
<dbReference type="InterPro" id="IPR001387">
    <property type="entry name" value="Cro/C1-type_HTH"/>
</dbReference>
<dbReference type="PROSITE" id="PS50943">
    <property type="entry name" value="HTH_CROC1"/>
    <property type="match status" value="1"/>
</dbReference>
<dbReference type="GO" id="GO:0003700">
    <property type="term" value="F:DNA-binding transcription factor activity"/>
    <property type="evidence" value="ECO:0007669"/>
    <property type="project" value="TreeGrafter"/>
</dbReference>
<evidence type="ECO:0000259" key="3">
    <source>
        <dbReference type="PROSITE" id="PS50943"/>
    </source>
</evidence>
<dbReference type="SUPFAM" id="SSF47413">
    <property type="entry name" value="lambda repressor-like DNA-binding domains"/>
    <property type="match status" value="1"/>
</dbReference>
<dbReference type="OrthoDB" id="9805356at2"/>
<dbReference type="Pfam" id="PF01381">
    <property type="entry name" value="HTH_3"/>
    <property type="match status" value="1"/>
</dbReference>
<feature type="compositionally biased region" description="Basic and acidic residues" evidence="2">
    <location>
        <begin position="20"/>
        <end position="29"/>
    </location>
</feature>
<proteinExistence type="predicted"/>
<dbReference type="CDD" id="cd02209">
    <property type="entry name" value="cupin_XRE_C"/>
    <property type="match status" value="1"/>
</dbReference>
<dbReference type="InterPro" id="IPR010982">
    <property type="entry name" value="Lambda_DNA-bd_dom_sf"/>
</dbReference>
<dbReference type="STRING" id="1082479.SAMN05216241_10674"/>
<reference evidence="4 5" key="1">
    <citation type="submission" date="2016-10" db="EMBL/GenBank/DDBJ databases">
        <authorList>
            <person name="de Groot N.N."/>
        </authorList>
    </citation>
    <scope>NUCLEOTIDE SEQUENCE [LARGE SCALE GENOMIC DNA]</scope>
    <source>
        <strain evidence="4 5">DSM 25584</strain>
    </source>
</reference>
<dbReference type="EMBL" id="FNCE01000006">
    <property type="protein sequence ID" value="SDG16554.1"/>
    <property type="molecule type" value="Genomic_DNA"/>
</dbReference>
<evidence type="ECO:0000256" key="1">
    <source>
        <dbReference type="ARBA" id="ARBA00023125"/>
    </source>
</evidence>
<organism evidence="4 5">
    <name type="scientific">Limimonas halophila</name>
    <dbReference type="NCBI Taxonomy" id="1082479"/>
    <lineage>
        <taxon>Bacteria</taxon>
        <taxon>Pseudomonadati</taxon>
        <taxon>Pseudomonadota</taxon>
        <taxon>Alphaproteobacteria</taxon>
        <taxon>Rhodospirillales</taxon>
        <taxon>Rhodovibrionaceae</taxon>
        <taxon>Limimonas</taxon>
    </lineage>
</organism>
<dbReference type="GO" id="GO:0003677">
    <property type="term" value="F:DNA binding"/>
    <property type="evidence" value="ECO:0007669"/>
    <property type="project" value="UniProtKB-KW"/>
</dbReference>
<dbReference type="CDD" id="cd00093">
    <property type="entry name" value="HTH_XRE"/>
    <property type="match status" value="1"/>
</dbReference>
<dbReference type="Proteomes" id="UP000199415">
    <property type="component" value="Unassembled WGS sequence"/>
</dbReference>
<dbReference type="InterPro" id="IPR013096">
    <property type="entry name" value="Cupin_2"/>
</dbReference>
<dbReference type="SUPFAM" id="SSF51182">
    <property type="entry name" value="RmlC-like cupins"/>
    <property type="match status" value="1"/>
</dbReference>
<dbReference type="InterPro" id="IPR050807">
    <property type="entry name" value="TransReg_Diox_bact_type"/>
</dbReference>
<dbReference type="InterPro" id="IPR011051">
    <property type="entry name" value="RmlC_Cupin_sf"/>
</dbReference>
<dbReference type="GO" id="GO:0005829">
    <property type="term" value="C:cytosol"/>
    <property type="evidence" value="ECO:0007669"/>
    <property type="project" value="TreeGrafter"/>
</dbReference>
<dbReference type="SMART" id="SM00530">
    <property type="entry name" value="HTH_XRE"/>
    <property type="match status" value="1"/>
</dbReference>
<dbReference type="PANTHER" id="PTHR46797:SF1">
    <property type="entry name" value="METHYLPHOSPHONATE SYNTHASE"/>
    <property type="match status" value="1"/>
</dbReference>
<name>A0A1G7S0T0_9PROT</name>
<feature type="domain" description="HTH cro/C1-type" evidence="3">
    <location>
        <begin position="38"/>
        <end position="92"/>
    </location>
</feature>
<accession>A0A1G7S0T0</accession>
<dbReference type="PANTHER" id="PTHR46797">
    <property type="entry name" value="HTH-TYPE TRANSCRIPTIONAL REGULATOR"/>
    <property type="match status" value="1"/>
</dbReference>
<gene>
    <name evidence="4" type="ORF">SAMN05216241_10674</name>
</gene>
<feature type="region of interest" description="Disordered" evidence="2">
    <location>
        <begin position="1"/>
        <end position="30"/>
    </location>
</feature>
<protein>
    <submittedName>
        <fullName evidence="4">Transcriptional regulator, XRE family with cupin sensor</fullName>
    </submittedName>
</protein>
<evidence type="ECO:0000313" key="5">
    <source>
        <dbReference type="Proteomes" id="UP000199415"/>
    </source>
</evidence>
<dbReference type="AlphaFoldDB" id="A0A1G7S0T0"/>
<evidence type="ECO:0000256" key="2">
    <source>
        <dbReference type="SAM" id="MobiDB-lite"/>
    </source>
</evidence>
<keyword evidence="1" id="KW-0238">DNA-binding</keyword>
<dbReference type="RefSeq" id="WP_090020063.1">
    <property type="nucleotide sequence ID" value="NZ_FNCE01000006.1"/>
</dbReference>
<dbReference type="Pfam" id="PF07883">
    <property type="entry name" value="Cupin_2"/>
    <property type="match status" value="1"/>
</dbReference>
<dbReference type="Gene3D" id="2.60.120.10">
    <property type="entry name" value="Jelly Rolls"/>
    <property type="match status" value="1"/>
</dbReference>
<dbReference type="Gene3D" id="1.10.260.40">
    <property type="entry name" value="lambda repressor-like DNA-binding domains"/>
    <property type="match status" value="1"/>
</dbReference>
<dbReference type="InterPro" id="IPR014710">
    <property type="entry name" value="RmlC-like_jellyroll"/>
</dbReference>